<dbReference type="EMBL" id="CAWYQH010000068">
    <property type="protein sequence ID" value="CAK8680225.1"/>
    <property type="molecule type" value="Genomic_DNA"/>
</dbReference>
<comment type="similarity">
    <text evidence="2">Belongs to the glycosyl hydrolase 23 family.</text>
</comment>
<comment type="catalytic activity">
    <reaction evidence="1">
        <text>Hydrolysis of (1-&gt;4)-beta-linkages between N-acetylmuramic acid and N-acetyl-D-glucosamine residues in a peptidoglycan and between N-acetyl-D-glucosamine residues in chitodextrins.</text>
        <dbReference type="EC" id="3.2.1.17"/>
    </reaction>
</comment>
<keyword evidence="5" id="KW-0929">Antimicrobial</keyword>
<feature type="signal peptide" evidence="9">
    <location>
        <begin position="1"/>
        <end position="21"/>
    </location>
</feature>
<sequence length="403" mass="43694">MEFHLVYVMVFCAAIFGVGNTDTSCKKLGGKCVDWRYNICTNGVRRNLCRGDSNRRCCFRCASTPCVIRENRWKASDGPCTNREGKCQQNSNFCRVSYHSGLCGGPTTRQCCVETSTPSGASDSQCTVRGGQCQLDSNHCPGSYHSGLCGGPSARRCCIASSTPSSASDSQCTVRGGKCQLDSIYCPGSYLSGLCGGPSSRRCCIASSTPSGGGQCISCTLGDIADLNPTGASQRTARQDRLNYAGVRASEKLANTDLMRMKQYKNLIAKVAKDLNFDGAIIAAIISRESRAGAALDSKGYGDHGNGYGLMQVDKRHHHRLKGGPYSEEHIRHGTEILISFIRKVQARFPSWTRARQLQGGVAAYNFGLDNVRTWTRLDIGTTGNDYSSDVIARAKYFRTQGY</sequence>
<keyword evidence="9" id="KW-0732">Signal</keyword>
<organism evidence="11 12">
    <name type="scientific">Clavelina lepadiformis</name>
    <name type="common">Light-bulb sea squirt</name>
    <name type="synonym">Ascidia lepadiformis</name>
    <dbReference type="NCBI Taxonomy" id="159417"/>
    <lineage>
        <taxon>Eukaryota</taxon>
        <taxon>Metazoa</taxon>
        <taxon>Chordata</taxon>
        <taxon>Tunicata</taxon>
        <taxon>Ascidiacea</taxon>
        <taxon>Aplousobranchia</taxon>
        <taxon>Clavelinidae</taxon>
        <taxon>Clavelina</taxon>
    </lineage>
</organism>
<dbReference type="Pfam" id="PF01464">
    <property type="entry name" value="SLT"/>
    <property type="match status" value="1"/>
</dbReference>
<evidence type="ECO:0000256" key="2">
    <source>
        <dbReference type="ARBA" id="ARBA00008902"/>
    </source>
</evidence>
<gene>
    <name evidence="11" type="ORF">CVLEPA_LOCUS10499</name>
</gene>
<evidence type="ECO:0000256" key="7">
    <source>
        <dbReference type="ARBA" id="ARBA00022801"/>
    </source>
</evidence>
<feature type="chain" id="PRO_5046380685" description="Lysozyme g" evidence="9">
    <location>
        <begin position="22"/>
        <end position="403"/>
    </location>
</feature>
<dbReference type="PANTHER" id="PTHR31698">
    <property type="entry name" value="LYSOZYME G FAMILY MEMBER"/>
    <property type="match status" value="1"/>
</dbReference>
<dbReference type="CDD" id="cd01021">
    <property type="entry name" value="GEWL"/>
    <property type="match status" value="1"/>
</dbReference>
<evidence type="ECO:0000256" key="9">
    <source>
        <dbReference type="SAM" id="SignalP"/>
    </source>
</evidence>
<feature type="domain" description="Transglycosylase SLT" evidence="10">
    <location>
        <begin position="267"/>
        <end position="378"/>
    </location>
</feature>
<comment type="caution">
    <text evidence="11">The sequence shown here is derived from an EMBL/GenBank/DDBJ whole genome shotgun (WGS) entry which is preliminary data.</text>
</comment>
<dbReference type="SUPFAM" id="SSF53955">
    <property type="entry name" value="Lysozyme-like"/>
    <property type="match status" value="1"/>
</dbReference>
<evidence type="ECO:0000256" key="1">
    <source>
        <dbReference type="ARBA" id="ARBA00000632"/>
    </source>
</evidence>
<evidence type="ECO:0000313" key="12">
    <source>
        <dbReference type="Proteomes" id="UP001642483"/>
    </source>
</evidence>
<dbReference type="EC" id="3.2.1.17" evidence="3"/>
<reference evidence="11 12" key="1">
    <citation type="submission" date="2024-02" db="EMBL/GenBank/DDBJ databases">
        <authorList>
            <person name="Daric V."/>
            <person name="Darras S."/>
        </authorList>
    </citation>
    <scope>NUCLEOTIDE SEQUENCE [LARGE SCALE GENOMIC DNA]</scope>
</reference>
<accession>A0ABP0FKN0</accession>
<dbReference type="InterPro" id="IPR008258">
    <property type="entry name" value="Transglycosylase_SLT_dom_1"/>
</dbReference>
<dbReference type="PRINTS" id="PR00749">
    <property type="entry name" value="LYSOZYMEG"/>
</dbReference>
<keyword evidence="6" id="KW-0081">Bacteriolytic enzyme</keyword>
<dbReference type="Proteomes" id="UP001642483">
    <property type="component" value="Unassembled WGS sequence"/>
</dbReference>
<dbReference type="InterPro" id="IPR002152">
    <property type="entry name" value="Glyco_hydro_23"/>
</dbReference>
<keyword evidence="12" id="KW-1185">Reference proteome</keyword>
<evidence type="ECO:0000256" key="8">
    <source>
        <dbReference type="ARBA" id="ARBA00031262"/>
    </source>
</evidence>
<dbReference type="Gene3D" id="1.10.530.10">
    <property type="match status" value="1"/>
</dbReference>
<dbReference type="PANTHER" id="PTHR31698:SF8">
    <property type="entry name" value="LYSOZYME G-RELATED"/>
    <property type="match status" value="1"/>
</dbReference>
<evidence type="ECO:0000256" key="5">
    <source>
        <dbReference type="ARBA" id="ARBA00022529"/>
    </source>
</evidence>
<evidence type="ECO:0000256" key="6">
    <source>
        <dbReference type="ARBA" id="ARBA00022638"/>
    </source>
</evidence>
<evidence type="ECO:0000313" key="11">
    <source>
        <dbReference type="EMBL" id="CAK8680225.1"/>
    </source>
</evidence>
<keyword evidence="7" id="KW-0378">Hydrolase</keyword>
<evidence type="ECO:0000256" key="4">
    <source>
        <dbReference type="ARBA" id="ARBA00016485"/>
    </source>
</evidence>
<evidence type="ECO:0000256" key="3">
    <source>
        <dbReference type="ARBA" id="ARBA00012732"/>
    </source>
</evidence>
<evidence type="ECO:0000259" key="10">
    <source>
        <dbReference type="Pfam" id="PF01464"/>
    </source>
</evidence>
<protein>
    <recommendedName>
        <fullName evidence="4">Lysozyme g</fullName>
        <ecNumber evidence="3">3.2.1.17</ecNumber>
    </recommendedName>
    <alternativeName>
        <fullName evidence="8">1,4-beta-N-acetylmuramidase</fullName>
    </alternativeName>
</protein>
<dbReference type="InterPro" id="IPR023346">
    <property type="entry name" value="Lysozyme-like_dom_sf"/>
</dbReference>
<proteinExistence type="inferred from homology"/>
<name>A0ABP0FKN0_CLALP</name>